<evidence type="ECO:0000259" key="1">
    <source>
        <dbReference type="Pfam" id="PF01850"/>
    </source>
</evidence>
<dbReference type="Pfam" id="PF01850">
    <property type="entry name" value="PIN"/>
    <property type="match status" value="1"/>
</dbReference>
<name>A0A8T3YMP7_9ARCH</name>
<organism evidence="2 3">
    <name type="scientific">Candidatus Iainarchaeum sp</name>
    <dbReference type="NCBI Taxonomy" id="3101447"/>
    <lineage>
        <taxon>Archaea</taxon>
        <taxon>Candidatus Iainarchaeota</taxon>
        <taxon>Candidatus Iainarchaeia</taxon>
        <taxon>Candidatus Iainarchaeales</taxon>
        <taxon>Candidatus Iainarchaeaceae</taxon>
        <taxon>Candidatus Iainarchaeum</taxon>
    </lineage>
</organism>
<dbReference type="SUPFAM" id="SSF88723">
    <property type="entry name" value="PIN domain-like"/>
    <property type="match status" value="1"/>
</dbReference>
<dbReference type="InterPro" id="IPR002716">
    <property type="entry name" value="PIN_dom"/>
</dbReference>
<feature type="domain" description="PIN" evidence="1">
    <location>
        <begin position="6"/>
        <end position="132"/>
    </location>
</feature>
<dbReference type="Gene3D" id="3.40.50.1010">
    <property type="entry name" value="5'-nuclease"/>
    <property type="match status" value="1"/>
</dbReference>
<dbReference type="Proteomes" id="UP000732298">
    <property type="component" value="Unassembled WGS sequence"/>
</dbReference>
<sequence>MNDEFLVDSNILVYAFDASESGKYTTAAAFLENAVKLRTGFLSVQNLSEFHTAVTTKIEKKLNKEESLATVRGFAESFGIIKYDEKTIFEAVNLELLYKIPYWDALIAATMIENNIKVIYTENEKGFRRIPWLKVINPLK</sequence>
<reference evidence="2" key="1">
    <citation type="submission" date="2020-07" db="EMBL/GenBank/DDBJ databases">
        <title>Huge and variable diversity of episymbiotic CPR bacteria and DPANN archaea in groundwater ecosystems.</title>
        <authorList>
            <person name="He C.Y."/>
            <person name="Keren R."/>
            <person name="Whittaker M."/>
            <person name="Farag I.F."/>
            <person name="Doudna J."/>
            <person name="Cate J.H.D."/>
            <person name="Banfield J.F."/>
        </authorList>
    </citation>
    <scope>NUCLEOTIDE SEQUENCE</scope>
    <source>
        <strain evidence="2">NC_groundwater_1296_Ag_S-0.2um_52_80</strain>
    </source>
</reference>
<accession>A0A8T3YMP7</accession>
<evidence type="ECO:0000313" key="2">
    <source>
        <dbReference type="EMBL" id="MBI4210566.1"/>
    </source>
</evidence>
<dbReference type="AlphaFoldDB" id="A0A8T3YMP7"/>
<dbReference type="EMBL" id="JACQPB010000035">
    <property type="protein sequence ID" value="MBI4210566.1"/>
    <property type="molecule type" value="Genomic_DNA"/>
</dbReference>
<gene>
    <name evidence="2" type="ORF">HY544_03620</name>
</gene>
<protein>
    <submittedName>
        <fullName evidence="2">PIN domain-containing protein</fullName>
    </submittedName>
</protein>
<comment type="caution">
    <text evidence="2">The sequence shown here is derived from an EMBL/GenBank/DDBJ whole genome shotgun (WGS) entry which is preliminary data.</text>
</comment>
<dbReference type="InterPro" id="IPR029060">
    <property type="entry name" value="PIN-like_dom_sf"/>
</dbReference>
<proteinExistence type="predicted"/>
<evidence type="ECO:0000313" key="3">
    <source>
        <dbReference type="Proteomes" id="UP000732298"/>
    </source>
</evidence>